<keyword evidence="1" id="KW-0479">Metal-binding</keyword>
<proteinExistence type="predicted"/>
<dbReference type="Pfam" id="PF04434">
    <property type="entry name" value="SWIM"/>
    <property type="match status" value="1"/>
</dbReference>
<evidence type="ECO:0000256" key="1">
    <source>
        <dbReference type="ARBA" id="ARBA00022723"/>
    </source>
</evidence>
<dbReference type="GO" id="GO:0008270">
    <property type="term" value="F:zinc ion binding"/>
    <property type="evidence" value="ECO:0007669"/>
    <property type="project" value="UniProtKB-KW"/>
</dbReference>
<dbReference type="PROSITE" id="PS50966">
    <property type="entry name" value="ZF_SWIM"/>
    <property type="match status" value="1"/>
</dbReference>
<dbReference type="SMART" id="SM00575">
    <property type="entry name" value="ZnF_PMZ"/>
    <property type="match status" value="1"/>
</dbReference>
<feature type="region of interest" description="Disordered" evidence="5">
    <location>
        <begin position="299"/>
        <end position="322"/>
    </location>
</feature>
<dbReference type="InterPro" id="IPR006564">
    <property type="entry name" value="Znf_PMZ"/>
</dbReference>
<protein>
    <recommendedName>
        <fullName evidence="6">SWIM-type domain-containing protein</fullName>
    </recommendedName>
</protein>
<feature type="domain" description="SWIM-type" evidence="6">
    <location>
        <begin position="214"/>
        <end position="246"/>
    </location>
</feature>
<evidence type="ECO:0000256" key="5">
    <source>
        <dbReference type="SAM" id="MobiDB-lite"/>
    </source>
</evidence>
<keyword evidence="3" id="KW-0862">Zinc</keyword>
<evidence type="ECO:0000259" key="6">
    <source>
        <dbReference type="PROSITE" id="PS50966"/>
    </source>
</evidence>
<dbReference type="AlphaFoldDB" id="A0AAE1Y4N8"/>
<reference evidence="7" key="2">
    <citation type="journal article" date="2024" name="Plant">
        <title>Genomic evolution and insights into agronomic trait innovations of Sesamum species.</title>
        <authorList>
            <person name="Miao H."/>
            <person name="Wang L."/>
            <person name="Qu L."/>
            <person name="Liu H."/>
            <person name="Sun Y."/>
            <person name="Le M."/>
            <person name="Wang Q."/>
            <person name="Wei S."/>
            <person name="Zheng Y."/>
            <person name="Lin W."/>
            <person name="Duan Y."/>
            <person name="Cao H."/>
            <person name="Xiong S."/>
            <person name="Wang X."/>
            <person name="Wei L."/>
            <person name="Li C."/>
            <person name="Ma Q."/>
            <person name="Ju M."/>
            <person name="Zhao R."/>
            <person name="Li G."/>
            <person name="Mu C."/>
            <person name="Tian Q."/>
            <person name="Mei H."/>
            <person name="Zhang T."/>
            <person name="Gao T."/>
            <person name="Zhang H."/>
        </authorList>
    </citation>
    <scope>NUCLEOTIDE SEQUENCE</scope>
    <source>
        <strain evidence="7">3651</strain>
    </source>
</reference>
<comment type="caution">
    <text evidence="7">The sequence shown here is derived from an EMBL/GenBank/DDBJ whole genome shotgun (WGS) entry which is preliminary data.</text>
</comment>
<sequence length="322" mass="36989">MYAAATDEKSHDTSVSLVASDTDDHLSGYKSDDHCEAENLSDEEFCSAPMKGALSKDACVVHGGSDGKIKLENGMIFTDIVAFRDVLWEYVIQEGFRIMRLRNDRVLKIPAEQWSRHAFDSRMKNDHVTNNISESFNHWVSDLRGKPILTLVDGLRSKLMSRLQKTKQKGVSWKGVIVPNVVKLLNTVREESRKCSLLMDGEGKYEVNDANIHYIVNLRKRTCDCKFWEIAGIPCRHADLGIAHRREELETYTDVRFSKQKYMRAYGHCINPIPDPSFWPKEMDVTPTDLKPPVIKRMSGRLKKSRKKNQERQQELLDEPMC</sequence>
<reference evidence="7" key="1">
    <citation type="submission" date="2020-06" db="EMBL/GenBank/DDBJ databases">
        <authorList>
            <person name="Li T."/>
            <person name="Hu X."/>
            <person name="Zhang T."/>
            <person name="Song X."/>
            <person name="Zhang H."/>
            <person name="Dai N."/>
            <person name="Sheng W."/>
            <person name="Hou X."/>
            <person name="Wei L."/>
        </authorList>
    </citation>
    <scope>NUCLEOTIDE SEQUENCE</scope>
    <source>
        <strain evidence="7">3651</strain>
        <tissue evidence="7">Leaf</tissue>
    </source>
</reference>
<keyword evidence="8" id="KW-1185">Reference proteome</keyword>
<name>A0AAE1Y4N8_9LAMI</name>
<accession>A0AAE1Y4N8</accession>
<dbReference type="InterPro" id="IPR007527">
    <property type="entry name" value="Znf_SWIM"/>
</dbReference>
<gene>
    <name evidence="7" type="ORF">Salat_1933800</name>
</gene>
<evidence type="ECO:0000313" key="8">
    <source>
        <dbReference type="Proteomes" id="UP001293254"/>
    </source>
</evidence>
<evidence type="ECO:0000256" key="2">
    <source>
        <dbReference type="ARBA" id="ARBA00022771"/>
    </source>
</evidence>
<dbReference type="EMBL" id="JACGWO010000007">
    <property type="protein sequence ID" value="KAK4423510.1"/>
    <property type="molecule type" value="Genomic_DNA"/>
</dbReference>
<evidence type="ECO:0000313" key="7">
    <source>
        <dbReference type="EMBL" id="KAK4423510.1"/>
    </source>
</evidence>
<dbReference type="Proteomes" id="UP001293254">
    <property type="component" value="Unassembled WGS sequence"/>
</dbReference>
<evidence type="ECO:0000256" key="3">
    <source>
        <dbReference type="ARBA" id="ARBA00022833"/>
    </source>
</evidence>
<dbReference type="PANTHER" id="PTHR31973:SF187">
    <property type="entry name" value="MUTATOR TRANSPOSASE MUDRA PROTEIN"/>
    <property type="match status" value="1"/>
</dbReference>
<keyword evidence="2 4" id="KW-0863">Zinc-finger</keyword>
<organism evidence="7 8">
    <name type="scientific">Sesamum alatum</name>
    <dbReference type="NCBI Taxonomy" id="300844"/>
    <lineage>
        <taxon>Eukaryota</taxon>
        <taxon>Viridiplantae</taxon>
        <taxon>Streptophyta</taxon>
        <taxon>Embryophyta</taxon>
        <taxon>Tracheophyta</taxon>
        <taxon>Spermatophyta</taxon>
        <taxon>Magnoliopsida</taxon>
        <taxon>eudicotyledons</taxon>
        <taxon>Gunneridae</taxon>
        <taxon>Pentapetalae</taxon>
        <taxon>asterids</taxon>
        <taxon>lamiids</taxon>
        <taxon>Lamiales</taxon>
        <taxon>Pedaliaceae</taxon>
        <taxon>Sesamum</taxon>
    </lineage>
</organism>
<evidence type="ECO:0000256" key="4">
    <source>
        <dbReference type="PROSITE-ProRule" id="PRU00325"/>
    </source>
</evidence>
<dbReference type="PANTHER" id="PTHR31973">
    <property type="entry name" value="POLYPROTEIN, PUTATIVE-RELATED"/>
    <property type="match status" value="1"/>
</dbReference>